<dbReference type="Proteomes" id="UP000027059">
    <property type="component" value="Chromosome"/>
</dbReference>
<dbReference type="EMBL" id="CP007243">
    <property type="protein sequence ID" value="AIA29982.1"/>
    <property type="molecule type" value="Genomic_DNA"/>
</dbReference>
<feature type="binding site" evidence="8">
    <location>
        <position position="61"/>
    </location>
    <ligand>
        <name>beta-alanine</name>
        <dbReference type="ChEBI" id="CHEBI:57966"/>
    </ligand>
</feature>
<comment type="pathway">
    <text evidence="1 8">Cofactor biosynthesis; (R)-pantothenate biosynthesis; (R)-pantothenate from (R)-pantoate and beta-alanine: step 1/1.</text>
</comment>
<dbReference type="PANTHER" id="PTHR21299">
    <property type="entry name" value="CYTIDYLATE KINASE/PANTOATE-BETA-ALANINE LIGASE"/>
    <property type="match status" value="1"/>
</dbReference>
<comment type="function">
    <text evidence="8">Catalyzes the condensation of pantoate with beta-alanine in an ATP-dependent reaction via a pantoyl-adenylate intermediate.</text>
</comment>
<dbReference type="NCBIfam" id="TIGR00018">
    <property type="entry name" value="panC"/>
    <property type="match status" value="1"/>
</dbReference>
<evidence type="ECO:0000256" key="4">
    <source>
        <dbReference type="ARBA" id="ARBA00022655"/>
    </source>
</evidence>
<feature type="binding site" evidence="8">
    <location>
        <begin position="146"/>
        <end position="149"/>
    </location>
    <ligand>
        <name>ATP</name>
        <dbReference type="ChEBI" id="CHEBI:30616"/>
    </ligand>
</feature>
<name>A0A059XXM8_9BACT</name>
<dbReference type="GO" id="GO:0015940">
    <property type="term" value="P:pantothenate biosynthetic process"/>
    <property type="evidence" value="ECO:0007669"/>
    <property type="project" value="UniProtKB-UniRule"/>
</dbReference>
<gene>
    <name evidence="8" type="primary">panC</name>
    <name evidence="9" type="ORF">Y981_01555</name>
</gene>
<comment type="subunit">
    <text evidence="8">Homodimer.</text>
</comment>
<dbReference type="InterPro" id="IPR042176">
    <property type="entry name" value="Pantoate_ligase_C"/>
</dbReference>
<dbReference type="CDD" id="cd00560">
    <property type="entry name" value="PanC"/>
    <property type="match status" value="1"/>
</dbReference>
<comment type="miscellaneous">
    <text evidence="8">The reaction proceeds by a bi uni uni bi ping pong mechanism.</text>
</comment>
<dbReference type="Gene3D" id="3.30.1300.10">
    <property type="entry name" value="Pantoate-beta-alanine ligase, C-terminal domain"/>
    <property type="match status" value="1"/>
</dbReference>
<protein>
    <recommendedName>
        <fullName evidence="8">Pantothenate synthetase</fullName>
        <shortName evidence="8">PS</shortName>
        <ecNumber evidence="8">6.3.2.1</ecNumber>
    </recommendedName>
    <alternativeName>
        <fullName evidence="8">Pantoate--beta-alanine ligase</fullName>
    </alternativeName>
    <alternativeName>
        <fullName evidence="8">Pantoate-activating enzyme</fullName>
    </alternativeName>
</protein>
<dbReference type="EC" id="6.3.2.1" evidence="8"/>
<feature type="active site" description="Proton donor" evidence="8">
    <location>
        <position position="37"/>
    </location>
</feature>
<dbReference type="InterPro" id="IPR004821">
    <property type="entry name" value="Cyt_trans-like"/>
</dbReference>
<evidence type="ECO:0000256" key="6">
    <source>
        <dbReference type="ARBA" id="ARBA00022840"/>
    </source>
</evidence>
<feature type="binding site" evidence="8">
    <location>
        <begin position="30"/>
        <end position="37"/>
    </location>
    <ligand>
        <name>ATP</name>
        <dbReference type="ChEBI" id="CHEBI:30616"/>
    </ligand>
</feature>
<dbReference type="Pfam" id="PF02569">
    <property type="entry name" value="Pantoate_ligase"/>
    <property type="match status" value="1"/>
</dbReference>
<sequence>MEILTSLADLKKALPTPERRQRPLALVPTMGALHDGHRALVRKALEEGGEVVASVFVNPLQFGPQEDFDRYPRTREEDIRLLEATGASWAFFPDAAELVGDSSGFTISHPVAGLYCGAHRPGHFSGVLFIVSKLFHLTRPDRAYFGKKDRQQLFLIDRMVREFAFPVDVRGVDTVREEDGLAMSSRNRYLDPEERQHAPELYRLLTIARERYAPRNHADRLDLASLLVGDMKERGFRPEYVVFVHPETFLPLSAEDPPETPAILITAAWLGKTRLIDNIDIPAFHG</sequence>
<feature type="binding site" evidence="8">
    <location>
        <begin position="183"/>
        <end position="186"/>
    </location>
    <ligand>
        <name>ATP</name>
        <dbReference type="ChEBI" id="CHEBI:30616"/>
    </ligand>
</feature>
<accession>A0A059XXM8</accession>
<evidence type="ECO:0000256" key="8">
    <source>
        <dbReference type="HAMAP-Rule" id="MF_00158"/>
    </source>
</evidence>
<dbReference type="SUPFAM" id="SSF52374">
    <property type="entry name" value="Nucleotidylyl transferase"/>
    <property type="match status" value="1"/>
</dbReference>
<dbReference type="InterPro" id="IPR014729">
    <property type="entry name" value="Rossmann-like_a/b/a_fold"/>
</dbReference>
<comment type="catalytic activity">
    <reaction evidence="7 8">
        <text>(R)-pantoate + beta-alanine + ATP = (R)-pantothenate + AMP + diphosphate + H(+)</text>
        <dbReference type="Rhea" id="RHEA:10912"/>
        <dbReference type="ChEBI" id="CHEBI:15378"/>
        <dbReference type="ChEBI" id="CHEBI:15980"/>
        <dbReference type="ChEBI" id="CHEBI:29032"/>
        <dbReference type="ChEBI" id="CHEBI:30616"/>
        <dbReference type="ChEBI" id="CHEBI:33019"/>
        <dbReference type="ChEBI" id="CHEBI:57966"/>
        <dbReference type="ChEBI" id="CHEBI:456215"/>
        <dbReference type="EC" id="6.3.2.1"/>
    </reaction>
</comment>
<evidence type="ECO:0000313" key="9">
    <source>
        <dbReference type="EMBL" id="AIA29982.1"/>
    </source>
</evidence>
<dbReference type="OrthoDB" id="9773087at2"/>
<keyword evidence="4 8" id="KW-0566">Pantothenate biosynthesis</keyword>
<dbReference type="AlphaFoldDB" id="A0A059XXM8"/>
<keyword evidence="3 8" id="KW-0436">Ligase</keyword>
<comment type="similarity">
    <text evidence="2 8">Belongs to the pantothenate synthetase family.</text>
</comment>
<feature type="binding site" evidence="8">
    <location>
        <position position="175"/>
    </location>
    <ligand>
        <name>ATP</name>
        <dbReference type="ChEBI" id="CHEBI:30616"/>
    </ligand>
</feature>
<keyword evidence="10" id="KW-1185">Reference proteome</keyword>
<dbReference type="Gene3D" id="3.40.50.620">
    <property type="entry name" value="HUPs"/>
    <property type="match status" value="1"/>
</dbReference>
<dbReference type="NCBIfam" id="TIGR00125">
    <property type="entry name" value="cyt_tran_rel"/>
    <property type="match status" value="1"/>
</dbReference>
<feature type="binding site" evidence="8">
    <location>
        <position position="152"/>
    </location>
    <ligand>
        <name>(R)-pantoate</name>
        <dbReference type="ChEBI" id="CHEBI:15980"/>
    </ligand>
</feature>
<comment type="subcellular location">
    <subcellularLocation>
        <location evidence="8">Cytoplasm</location>
    </subcellularLocation>
</comment>
<dbReference type="PANTHER" id="PTHR21299:SF1">
    <property type="entry name" value="PANTOATE--BETA-ALANINE LIGASE"/>
    <property type="match status" value="1"/>
</dbReference>
<dbReference type="GO" id="GO:0004592">
    <property type="term" value="F:pantoate-beta-alanine ligase activity"/>
    <property type="evidence" value="ECO:0007669"/>
    <property type="project" value="UniProtKB-UniRule"/>
</dbReference>
<evidence type="ECO:0000256" key="2">
    <source>
        <dbReference type="ARBA" id="ARBA00009256"/>
    </source>
</evidence>
<keyword evidence="6 8" id="KW-0067">ATP-binding</keyword>
<organism evidence="9 10">
    <name type="scientific">Leptospirillum ferriphilum YSK</name>
    <dbReference type="NCBI Taxonomy" id="1441628"/>
    <lineage>
        <taxon>Bacteria</taxon>
        <taxon>Pseudomonadati</taxon>
        <taxon>Nitrospirota</taxon>
        <taxon>Nitrospiria</taxon>
        <taxon>Nitrospirales</taxon>
        <taxon>Nitrospiraceae</taxon>
        <taxon>Leptospirillum</taxon>
    </lineage>
</organism>
<keyword evidence="5 8" id="KW-0547">Nucleotide-binding</keyword>
<dbReference type="InterPro" id="IPR003721">
    <property type="entry name" value="Pantoate_ligase"/>
</dbReference>
<dbReference type="GO" id="GO:0005524">
    <property type="term" value="F:ATP binding"/>
    <property type="evidence" value="ECO:0007669"/>
    <property type="project" value="UniProtKB-KW"/>
</dbReference>
<reference evidence="9 10" key="2">
    <citation type="journal article" date="2015" name="Biomed. Res. Int.">
        <title>Effects of Arsenite Resistance on the Growth and Functional Gene Expression of Leptospirillum ferriphilum and Acidithiobacillus thiooxidans in Pure Culture and Coculture.</title>
        <authorList>
            <person name="Jiang H."/>
            <person name="Liang Y."/>
            <person name="Yin H."/>
            <person name="Xiao Y."/>
            <person name="Guo X."/>
            <person name="Xu Y."/>
            <person name="Hu Q."/>
            <person name="Liu H."/>
            <person name="Liu X."/>
        </authorList>
    </citation>
    <scope>NUCLEOTIDE SEQUENCE [LARGE SCALE GENOMIC DNA]</scope>
    <source>
        <strain evidence="9 10">YSK</strain>
    </source>
</reference>
<evidence type="ECO:0000313" key="10">
    <source>
        <dbReference type="Proteomes" id="UP000027059"/>
    </source>
</evidence>
<evidence type="ECO:0000256" key="1">
    <source>
        <dbReference type="ARBA" id="ARBA00004990"/>
    </source>
</evidence>
<keyword evidence="8" id="KW-0963">Cytoplasm</keyword>
<evidence type="ECO:0000256" key="7">
    <source>
        <dbReference type="ARBA" id="ARBA00048258"/>
    </source>
</evidence>
<dbReference type="HOGENOM" id="CLU_047148_0_0_0"/>
<dbReference type="RefSeq" id="WP_038504391.1">
    <property type="nucleotide sequence ID" value="NZ_CP007243.1"/>
</dbReference>
<evidence type="ECO:0000256" key="3">
    <source>
        <dbReference type="ARBA" id="ARBA00022598"/>
    </source>
</evidence>
<dbReference type="UniPathway" id="UPA00028">
    <property type="reaction ID" value="UER00005"/>
</dbReference>
<reference evidence="10" key="1">
    <citation type="submission" date="2014-02" db="EMBL/GenBank/DDBJ databases">
        <title>Complete genome sequence and comparative genomic analysis of the nitrogen-fixing bacterium Leptospirillum ferriphilum YSK.</title>
        <authorList>
            <person name="Guo X."/>
            <person name="Yin H."/>
            <person name="Liang Y."/>
            <person name="Hu Q."/>
            <person name="Ma L."/>
            <person name="Xiao Y."/>
            <person name="Zhang X."/>
            <person name="Qiu G."/>
            <person name="Liu X."/>
        </authorList>
    </citation>
    <scope>NUCLEOTIDE SEQUENCE [LARGE SCALE GENOMIC DNA]</scope>
    <source>
        <strain evidence="10">YSK</strain>
    </source>
</reference>
<dbReference type="KEGG" id="lfp:Y981_01555"/>
<evidence type="ECO:0000256" key="5">
    <source>
        <dbReference type="ARBA" id="ARBA00022741"/>
    </source>
</evidence>
<feature type="binding site" evidence="8">
    <location>
        <position position="61"/>
    </location>
    <ligand>
        <name>(R)-pantoate</name>
        <dbReference type="ChEBI" id="CHEBI:15980"/>
    </ligand>
</feature>
<proteinExistence type="inferred from homology"/>
<dbReference type="HAMAP" id="MF_00158">
    <property type="entry name" value="PanC"/>
    <property type="match status" value="1"/>
</dbReference>
<dbReference type="GO" id="GO:0005829">
    <property type="term" value="C:cytosol"/>
    <property type="evidence" value="ECO:0007669"/>
    <property type="project" value="TreeGrafter"/>
</dbReference>